<dbReference type="AlphaFoldDB" id="A0A0E9WSF4"/>
<sequence length="39" mass="4509">MFTHKTLFQNLMPVSCGLWHKLAIMQKQKGTRFDGNVMA</sequence>
<name>A0A0E9WSF4_ANGAN</name>
<reference evidence="1" key="1">
    <citation type="submission" date="2014-11" db="EMBL/GenBank/DDBJ databases">
        <authorList>
            <person name="Amaro Gonzalez C."/>
        </authorList>
    </citation>
    <scope>NUCLEOTIDE SEQUENCE</scope>
</reference>
<evidence type="ECO:0000313" key="1">
    <source>
        <dbReference type="EMBL" id="JAH92393.1"/>
    </source>
</evidence>
<protein>
    <submittedName>
        <fullName evidence="1">Uncharacterized protein</fullName>
    </submittedName>
</protein>
<accession>A0A0E9WSF4</accession>
<proteinExistence type="predicted"/>
<organism evidence="1">
    <name type="scientific">Anguilla anguilla</name>
    <name type="common">European freshwater eel</name>
    <name type="synonym">Muraena anguilla</name>
    <dbReference type="NCBI Taxonomy" id="7936"/>
    <lineage>
        <taxon>Eukaryota</taxon>
        <taxon>Metazoa</taxon>
        <taxon>Chordata</taxon>
        <taxon>Craniata</taxon>
        <taxon>Vertebrata</taxon>
        <taxon>Euteleostomi</taxon>
        <taxon>Actinopterygii</taxon>
        <taxon>Neopterygii</taxon>
        <taxon>Teleostei</taxon>
        <taxon>Anguilliformes</taxon>
        <taxon>Anguillidae</taxon>
        <taxon>Anguilla</taxon>
    </lineage>
</organism>
<dbReference type="EMBL" id="GBXM01016184">
    <property type="protein sequence ID" value="JAH92393.1"/>
    <property type="molecule type" value="Transcribed_RNA"/>
</dbReference>
<reference evidence="1" key="2">
    <citation type="journal article" date="2015" name="Fish Shellfish Immunol.">
        <title>Early steps in the European eel (Anguilla anguilla)-Vibrio vulnificus interaction in the gills: Role of the RtxA13 toxin.</title>
        <authorList>
            <person name="Callol A."/>
            <person name="Pajuelo D."/>
            <person name="Ebbesson L."/>
            <person name="Teles M."/>
            <person name="MacKenzie S."/>
            <person name="Amaro C."/>
        </authorList>
    </citation>
    <scope>NUCLEOTIDE SEQUENCE</scope>
</reference>